<evidence type="ECO:0000256" key="7">
    <source>
        <dbReference type="ARBA" id="ARBA00032166"/>
    </source>
</evidence>
<gene>
    <name evidence="13" type="ORF">BCR42DRAFT_419789</name>
</gene>
<feature type="binding site" evidence="10">
    <location>
        <position position="210"/>
    </location>
    <ligand>
        <name>S-adenosyl-L-methionine</name>
        <dbReference type="ChEBI" id="CHEBI:59789"/>
    </ligand>
</feature>
<dbReference type="GO" id="GO:0002939">
    <property type="term" value="P:tRNA N1-guanine methylation"/>
    <property type="evidence" value="ECO:0007669"/>
    <property type="project" value="EnsemblFungi"/>
</dbReference>
<comment type="catalytic activity">
    <reaction evidence="8">
        <text>guanosine(9) in tRNA + S-adenosyl-L-methionine = N(1)-methylguanosine(9) in tRNA + S-adenosyl-L-homocysteine + H(+)</text>
        <dbReference type="Rhea" id="RHEA:43156"/>
        <dbReference type="Rhea" id="RHEA-COMP:10367"/>
        <dbReference type="Rhea" id="RHEA-COMP:10368"/>
        <dbReference type="ChEBI" id="CHEBI:15378"/>
        <dbReference type="ChEBI" id="CHEBI:57856"/>
        <dbReference type="ChEBI" id="CHEBI:59789"/>
        <dbReference type="ChEBI" id="CHEBI:73542"/>
        <dbReference type="ChEBI" id="CHEBI:74269"/>
        <dbReference type="EC" id="2.1.1.221"/>
    </reaction>
</comment>
<comment type="caution">
    <text evidence="13">The sequence shown here is derived from an EMBL/GenBank/DDBJ whole genome shotgun (WGS) entry which is preliminary data.</text>
</comment>
<feature type="region of interest" description="Disordered" evidence="11">
    <location>
        <begin position="63"/>
        <end position="94"/>
    </location>
</feature>
<dbReference type="CDD" id="cd18089">
    <property type="entry name" value="SPOUT_Trm10-like"/>
    <property type="match status" value="1"/>
</dbReference>
<evidence type="ECO:0000313" key="14">
    <source>
        <dbReference type="Proteomes" id="UP000193560"/>
    </source>
</evidence>
<evidence type="ECO:0000256" key="6">
    <source>
        <dbReference type="ARBA" id="ARBA00031792"/>
    </source>
</evidence>
<dbReference type="PANTHER" id="PTHR13563:SF13">
    <property type="entry name" value="TRNA METHYLTRANSFERASE 10 HOMOLOG A"/>
    <property type="match status" value="1"/>
</dbReference>
<dbReference type="Proteomes" id="UP000193560">
    <property type="component" value="Unassembled WGS sequence"/>
</dbReference>
<sequence length="337" mass="38866">MATETDLTTPQAADTNASQDPSTQLRNYKGIQYSYDEPRFKGLSKNAIKRLLKDQLWDQTRPQRLQVKREKHKKRISEKRKQYEQGNAPPLPKRVKTADMVFGNRKAIIDCSFSDLMTKKEIDSMQAQLVRCYSANRSAKEAIHLNISGFDDALKTVFDKRTPSYTNWRNVDWDPEPYEKSFDKEKLVYLSADSDVVAKELEEDKVYIIGGIVDKNRYKGLCQDKAVAAGIATAQLPIGEYIKLASRKVLTVNQVYEIMLKWVEHRDWKKAFMEVIPLRKLKDSEIFDGDESQDQAKDGQEDEDDDEALQQEDEAARQEEEIQAAQEQQEESQIAQE</sequence>
<feature type="domain" description="SAM-dependent MTase TRM10-type" evidence="12">
    <location>
        <begin position="91"/>
        <end position="283"/>
    </location>
</feature>
<keyword evidence="5" id="KW-0949">S-adenosyl-L-methionine</keyword>
<feature type="binding site" evidence="10">
    <location>
        <position position="222"/>
    </location>
    <ligand>
        <name>S-adenosyl-L-methionine</name>
        <dbReference type="ChEBI" id="CHEBI:59789"/>
    </ligand>
</feature>
<dbReference type="InterPro" id="IPR016653">
    <property type="entry name" value="TRM10/TRM10A"/>
</dbReference>
<dbReference type="InterPro" id="IPR028564">
    <property type="entry name" value="MT_TRM10-typ"/>
</dbReference>
<dbReference type="InterPro" id="IPR007356">
    <property type="entry name" value="tRNA_m1G_MeTrfase_euk"/>
</dbReference>
<evidence type="ECO:0000256" key="4">
    <source>
        <dbReference type="ARBA" id="ARBA00022679"/>
    </source>
</evidence>
<feature type="compositionally biased region" description="Acidic residues" evidence="11">
    <location>
        <begin position="300"/>
        <end position="313"/>
    </location>
</feature>
<evidence type="ECO:0000256" key="11">
    <source>
        <dbReference type="SAM" id="MobiDB-lite"/>
    </source>
</evidence>
<keyword evidence="14" id="KW-1185">Reference proteome</keyword>
<dbReference type="PROSITE" id="PS51675">
    <property type="entry name" value="SAM_MT_TRM10"/>
    <property type="match status" value="1"/>
</dbReference>
<feature type="compositionally biased region" description="Polar residues" evidence="11">
    <location>
        <begin position="1"/>
        <end position="26"/>
    </location>
</feature>
<name>A0A1X2IAB2_9FUNG</name>
<keyword evidence="4 13" id="KW-0808">Transferase</keyword>
<evidence type="ECO:0000256" key="3">
    <source>
        <dbReference type="ARBA" id="ARBA00022603"/>
    </source>
</evidence>
<feature type="compositionally biased region" description="Low complexity" evidence="11">
    <location>
        <begin position="323"/>
        <end position="337"/>
    </location>
</feature>
<evidence type="ECO:0000256" key="9">
    <source>
        <dbReference type="PIRSR" id="PIRSR016323-1"/>
    </source>
</evidence>
<dbReference type="PIRSF" id="PIRSF016323">
    <property type="entry name" value="tRNA_m1G_mtfrase_met"/>
    <property type="match status" value="1"/>
</dbReference>
<accession>A0A1X2IAB2</accession>
<keyword evidence="3 13" id="KW-0489">Methyltransferase</keyword>
<proteinExistence type="predicted"/>
<dbReference type="STRING" id="90262.A0A1X2IAB2"/>
<evidence type="ECO:0000256" key="10">
    <source>
        <dbReference type="PIRSR" id="PIRSR016323-2"/>
    </source>
</evidence>
<dbReference type="GO" id="GO:0005634">
    <property type="term" value="C:nucleus"/>
    <property type="evidence" value="ECO:0007669"/>
    <property type="project" value="TreeGrafter"/>
</dbReference>
<dbReference type="EMBL" id="MCGE01000018">
    <property type="protein sequence ID" value="ORZ12700.1"/>
    <property type="molecule type" value="Genomic_DNA"/>
</dbReference>
<evidence type="ECO:0000256" key="8">
    <source>
        <dbReference type="ARBA" id="ARBA00048434"/>
    </source>
</evidence>
<evidence type="ECO:0000256" key="5">
    <source>
        <dbReference type="ARBA" id="ARBA00022691"/>
    </source>
</evidence>
<protein>
    <recommendedName>
        <fullName evidence="2">tRNA (guanine(9)-N1)-methyltransferase</fullName>
        <ecNumber evidence="1">2.1.1.221</ecNumber>
    </recommendedName>
    <alternativeName>
        <fullName evidence="7">tRNA methyltransferase 10</fullName>
    </alternativeName>
    <alternativeName>
        <fullName evidence="6">tRNA(m1G9)-methyltransferase</fullName>
    </alternativeName>
</protein>
<dbReference type="OrthoDB" id="278300at2759"/>
<organism evidence="13 14">
    <name type="scientific">Absidia repens</name>
    <dbReference type="NCBI Taxonomy" id="90262"/>
    <lineage>
        <taxon>Eukaryota</taxon>
        <taxon>Fungi</taxon>
        <taxon>Fungi incertae sedis</taxon>
        <taxon>Mucoromycota</taxon>
        <taxon>Mucoromycotina</taxon>
        <taxon>Mucoromycetes</taxon>
        <taxon>Mucorales</taxon>
        <taxon>Cunninghamellaceae</taxon>
        <taxon>Absidia</taxon>
    </lineage>
</organism>
<feature type="binding site" evidence="10">
    <location>
        <position position="190"/>
    </location>
    <ligand>
        <name>S-adenosyl-L-methionine</name>
        <dbReference type="ChEBI" id="CHEBI:59789"/>
    </ligand>
</feature>
<feature type="active site" description="Proton acceptor" evidence="9">
    <location>
        <position position="214"/>
    </location>
</feature>
<dbReference type="GO" id="GO:0000049">
    <property type="term" value="F:tRNA binding"/>
    <property type="evidence" value="ECO:0007669"/>
    <property type="project" value="TreeGrafter"/>
</dbReference>
<dbReference type="InterPro" id="IPR038459">
    <property type="entry name" value="MT_TRM10-typ_sf"/>
</dbReference>
<evidence type="ECO:0000256" key="1">
    <source>
        <dbReference type="ARBA" id="ARBA00012797"/>
    </source>
</evidence>
<feature type="region of interest" description="Disordered" evidence="11">
    <location>
        <begin position="1"/>
        <end position="30"/>
    </location>
</feature>
<feature type="compositionally biased region" description="Basic residues" evidence="11">
    <location>
        <begin position="69"/>
        <end position="78"/>
    </location>
</feature>
<evidence type="ECO:0000313" key="13">
    <source>
        <dbReference type="EMBL" id="ORZ12700.1"/>
    </source>
</evidence>
<dbReference type="FunFam" id="3.40.1280.30:FF:000001">
    <property type="entry name" value="tRNA methyltransferase 10 homolog A"/>
    <property type="match status" value="1"/>
</dbReference>
<evidence type="ECO:0000259" key="12">
    <source>
        <dbReference type="PROSITE" id="PS51675"/>
    </source>
</evidence>
<reference evidence="13 14" key="1">
    <citation type="submission" date="2016-07" db="EMBL/GenBank/DDBJ databases">
        <title>Pervasive Adenine N6-methylation of Active Genes in Fungi.</title>
        <authorList>
            <consortium name="DOE Joint Genome Institute"/>
            <person name="Mondo S.J."/>
            <person name="Dannebaum R.O."/>
            <person name="Kuo R.C."/>
            <person name="Labutti K."/>
            <person name="Haridas S."/>
            <person name="Kuo A."/>
            <person name="Salamov A."/>
            <person name="Ahrendt S.R."/>
            <person name="Lipzen A."/>
            <person name="Sullivan W."/>
            <person name="Andreopoulos W.B."/>
            <person name="Clum A."/>
            <person name="Lindquist E."/>
            <person name="Daum C."/>
            <person name="Ramamoorthy G.K."/>
            <person name="Gryganskyi A."/>
            <person name="Culley D."/>
            <person name="Magnuson J.K."/>
            <person name="James T.Y."/>
            <person name="O'Malley M.A."/>
            <person name="Stajich J.E."/>
            <person name="Spatafora J.W."/>
            <person name="Visel A."/>
            <person name="Grigoriev I.V."/>
        </authorList>
    </citation>
    <scope>NUCLEOTIDE SEQUENCE [LARGE SCALE GENOMIC DNA]</scope>
    <source>
        <strain evidence="13 14">NRRL 1336</strain>
    </source>
</reference>
<dbReference type="AlphaFoldDB" id="A0A1X2IAB2"/>
<dbReference type="Gene3D" id="3.40.1280.30">
    <property type="match status" value="1"/>
</dbReference>
<dbReference type="EC" id="2.1.1.221" evidence="1"/>
<evidence type="ECO:0000256" key="2">
    <source>
        <dbReference type="ARBA" id="ARBA00020451"/>
    </source>
</evidence>
<feature type="region of interest" description="Disordered" evidence="11">
    <location>
        <begin position="287"/>
        <end position="337"/>
    </location>
</feature>
<feature type="binding site" evidence="10">
    <location>
        <position position="236"/>
    </location>
    <ligand>
        <name>S-adenosyl-L-methionine</name>
        <dbReference type="ChEBI" id="CHEBI:59789"/>
    </ligand>
</feature>
<dbReference type="PANTHER" id="PTHR13563">
    <property type="entry name" value="TRNA (GUANINE-9-) METHYLTRANSFERASE"/>
    <property type="match status" value="1"/>
</dbReference>
<dbReference type="GO" id="GO:0052905">
    <property type="term" value="F:tRNA (guanosine(9)-N1)-methyltransferase activity"/>
    <property type="evidence" value="ECO:0007669"/>
    <property type="project" value="UniProtKB-EC"/>
</dbReference>